<dbReference type="GeneID" id="38786228"/>
<dbReference type="AlphaFoldDB" id="A0A401H4I6"/>
<name>A0A401H4I6_9APHY</name>
<gene>
    <name evidence="1" type="ORF">SCP_1503190</name>
</gene>
<dbReference type="RefSeq" id="XP_027620224.1">
    <property type="nucleotide sequence ID" value="XM_027764423.1"/>
</dbReference>
<dbReference type="OrthoDB" id="2811214at2759"/>
<accession>A0A401H4I6</accession>
<organism evidence="1 2">
    <name type="scientific">Sparassis crispa</name>
    <dbReference type="NCBI Taxonomy" id="139825"/>
    <lineage>
        <taxon>Eukaryota</taxon>
        <taxon>Fungi</taxon>
        <taxon>Dikarya</taxon>
        <taxon>Basidiomycota</taxon>
        <taxon>Agaricomycotina</taxon>
        <taxon>Agaricomycetes</taxon>
        <taxon>Polyporales</taxon>
        <taxon>Sparassidaceae</taxon>
        <taxon>Sparassis</taxon>
    </lineage>
</organism>
<protein>
    <submittedName>
        <fullName evidence="1">Uncharacterized protein</fullName>
    </submittedName>
</protein>
<keyword evidence="2" id="KW-1185">Reference proteome</keyword>
<comment type="caution">
    <text evidence="1">The sequence shown here is derived from an EMBL/GenBank/DDBJ whole genome shotgun (WGS) entry which is preliminary data.</text>
</comment>
<dbReference type="EMBL" id="BFAD01000015">
    <property type="protein sequence ID" value="GBE89311.1"/>
    <property type="molecule type" value="Genomic_DNA"/>
</dbReference>
<evidence type="ECO:0000313" key="1">
    <source>
        <dbReference type="EMBL" id="GBE89311.1"/>
    </source>
</evidence>
<sequence>MQIYGGYRLTEEQVKAWCHSQGTDPQPGTYIVVIMRYLTANHIQIDVLPCDYEGECIHLVVTDKKADYDATPDKYEQLQESDRARAIKQKVLDQGFDSADFVTVPDPYKVWQGW</sequence>
<dbReference type="InParanoid" id="A0A401H4I6"/>
<proteinExistence type="predicted"/>
<dbReference type="Proteomes" id="UP000287166">
    <property type="component" value="Unassembled WGS sequence"/>
</dbReference>
<reference evidence="1 2" key="1">
    <citation type="journal article" date="2018" name="Sci. Rep.">
        <title>Genome sequence of the cauliflower mushroom Sparassis crispa (Hanabiratake) and its association with beneficial usage.</title>
        <authorList>
            <person name="Kiyama R."/>
            <person name="Furutani Y."/>
            <person name="Kawaguchi K."/>
            <person name="Nakanishi T."/>
        </authorList>
    </citation>
    <scope>NUCLEOTIDE SEQUENCE [LARGE SCALE GENOMIC DNA]</scope>
</reference>
<evidence type="ECO:0000313" key="2">
    <source>
        <dbReference type="Proteomes" id="UP000287166"/>
    </source>
</evidence>